<evidence type="ECO:0000313" key="4">
    <source>
        <dbReference type="Proteomes" id="UP000034090"/>
    </source>
</evidence>
<accession>A0A0G1DH80</accession>
<evidence type="ECO:0000259" key="2">
    <source>
        <dbReference type="Pfam" id="PF18904"/>
    </source>
</evidence>
<dbReference type="EMBL" id="LCFQ01000013">
    <property type="protein sequence ID" value="KKS97064.1"/>
    <property type="molecule type" value="Genomic_DNA"/>
</dbReference>
<comment type="caution">
    <text evidence="3">The sequence shown here is derived from an EMBL/GenBank/DDBJ whole genome shotgun (WGS) entry which is preliminary data.</text>
</comment>
<evidence type="ECO:0000256" key="1">
    <source>
        <dbReference type="SAM" id="Coils"/>
    </source>
</evidence>
<dbReference type="Proteomes" id="UP000034090">
    <property type="component" value="Unassembled WGS sequence"/>
</dbReference>
<keyword evidence="1" id="KW-0175">Coiled coil</keyword>
<reference evidence="3 4" key="1">
    <citation type="journal article" date="2015" name="Nature">
        <title>rRNA introns, odd ribosomes, and small enigmatic genomes across a large radiation of phyla.</title>
        <authorList>
            <person name="Brown C.T."/>
            <person name="Hug L.A."/>
            <person name="Thomas B.C."/>
            <person name="Sharon I."/>
            <person name="Castelle C.J."/>
            <person name="Singh A."/>
            <person name="Wilkins M.J."/>
            <person name="Williams K.H."/>
            <person name="Banfield J.F."/>
        </authorList>
    </citation>
    <scope>NUCLEOTIDE SEQUENCE [LARGE SCALE GENOMIC DNA]</scope>
</reference>
<dbReference type="AlphaFoldDB" id="A0A0G1DH80"/>
<dbReference type="InterPro" id="IPR043719">
    <property type="entry name" value="DUF5660"/>
</dbReference>
<feature type="coiled-coil region" evidence="1">
    <location>
        <begin position="65"/>
        <end position="99"/>
    </location>
</feature>
<organism evidence="3 4">
    <name type="scientific">Candidatus Woesebacteria bacterium GW2011_GWB1_43_14</name>
    <dbReference type="NCBI Taxonomy" id="1618578"/>
    <lineage>
        <taxon>Bacteria</taxon>
        <taxon>Candidatus Woeseibacteriota</taxon>
    </lineage>
</organism>
<proteinExistence type="predicted"/>
<feature type="domain" description="DUF5660" evidence="2">
    <location>
        <begin position="92"/>
        <end position="197"/>
    </location>
</feature>
<evidence type="ECO:0000313" key="3">
    <source>
        <dbReference type="EMBL" id="KKS97064.1"/>
    </source>
</evidence>
<dbReference type="Pfam" id="PF18904">
    <property type="entry name" value="DUF5660"/>
    <property type="match status" value="1"/>
</dbReference>
<name>A0A0G1DH80_9BACT</name>
<sequence length="198" mass="22875">MNDKNKRKKNLGVVTNPIEVLREELFEKSPRSFANQLFGRIPIARSGEIHPGESLEFSQVYSGEREKQEKTISQLTFEKRLLKEEKELIETKTNELRLQIQAIQVEVVKFARVTPQLSRETEIAAIQVGSAPSKYELFFLERIFSFIQSFRVNIEQATEWLSTANKRAAKKNRWGANYKKYGAKYLLSGEHYSSRSAA</sequence>
<gene>
    <name evidence="3" type="ORF">UV74_C0013G0186</name>
</gene>
<dbReference type="STRING" id="1618578.UV74_C0013G0186"/>
<protein>
    <recommendedName>
        <fullName evidence="2">DUF5660 domain-containing protein</fullName>
    </recommendedName>
</protein>